<dbReference type="InterPro" id="IPR011050">
    <property type="entry name" value="Pectin_lyase_fold/virulence"/>
</dbReference>
<reference evidence="6 7" key="1">
    <citation type="submission" date="2024-01" db="EMBL/GenBank/DDBJ databases">
        <title>Uliginosibacterium soil sp. nov.</title>
        <authorList>
            <person name="Lv Y."/>
        </authorList>
    </citation>
    <scope>NUCLEOTIDE SEQUENCE [LARGE SCALE GENOMIC DNA]</scope>
    <source>
        <strain evidence="6 7">H3</strain>
    </source>
</reference>
<feature type="signal peptide" evidence="4">
    <location>
        <begin position="1"/>
        <end position="21"/>
    </location>
</feature>
<evidence type="ECO:0000313" key="7">
    <source>
        <dbReference type="Proteomes" id="UP001331561"/>
    </source>
</evidence>
<feature type="domain" description="Pectate lyase" evidence="5">
    <location>
        <begin position="48"/>
        <end position="295"/>
    </location>
</feature>
<dbReference type="InterPro" id="IPR002022">
    <property type="entry name" value="Pec_lyase"/>
</dbReference>
<feature type="compositionally biased region" description="Low complexity" evidence="3">
    <location>
        <begin position="388"/>
        <end position="455"/>
    </location>
</feature>
<keyword evidence="2" id="KW-0119">Carbohydrate metabolism</keyword>
<dbReference type="Pfam" id="PF00544">
    <property type="entry name" value="Pectate_lyase_4"/>
    <property type="match status" value="1"/>
</dbReference>
<feature type="chain" id="PRO_5046354994" description="Pectate lyase domain-containing protein" evidence="4">
    <location>
        <begin position="22"/>
        <end position="528"/>
    </location>
</feature>
<evidence type="ECO:0000313" key="6">
    <source>
        <dbReference type="EMBL" id="MEC5384166.1"/>
    </source>
</evidence>
<evidence type="ECO:0000256" key="4">
    <source>
        <dbReference type="SAM" id="SignalP"/>
    </source>
</evidence>
<dbReference type="InterPro" id="IPR045032">
    <property type="entry name" value="PEL"/>
</dbReference>
<dbReference type="SUPFAM" id="SSF51126">
    <property type="entry name" value="Pectin lyase-like"/>
    <property type="match status" value="1"/>
</dbReference>
<organism evidence="6 7">
    <name type="scientific">Uliginosibacterium silvisoli</name>
    <dbReference type="NCBI Taxonomy" id="3114758"/>
    <lineage>
        <taxon>Bacteria</taxon>
        <taxon>Pseudomonadati</taxon>
        <taxon>Pseudomonadota</taxon>
        <taxon>Betaproteobacteria</taxon>
        <taxon>Rhodocyclales</taxon>
        <taxon>Zoogloeaceae</taxon>
        <taxon>Uliginosibacterium</taxon>
    </lineage>
</organism>
<protein>
    <recommendedName>
        <fullName evidence="5">Pectate lyase domain-containing protein</fullName>
    </recommendedName>
</protein>
<dbReference type="Gene3D" id="2.160.20.10">
    <property type="entry name" value="Single-stranded right-handed beta-helix, Pectin lyase-like"/>
    <property type="match status" value="1"/>
</dbReference>
<dbReference type="PANTHER" id="PTHR31683:SF18">
    <property type="entry name" value="PECTATE LYASE 21-RELATED"/>
    <property type="match status" value="1"/>
</dbReference>
<feature type="region of interest" description="Disordered" evidence="3">
    <location>
        <begin position="388"/>
        <end position="456"/>
    </location>
</feature>
<comment type="subcellular location">
    <subcellularLocation>
        <location evidence="2">Secreted</location>
    </subcellularLocation>
</comment>
<dbReference type="Proteomes" id="UP001331561">
    <property type="component" value="Unassembled WGS sequence"/>
</dbReference>
<dbReference type="PROSITE" id="PS51257">
    <property type="entry name" value="PROKAR_LIPOPROTEIN"/>
    <property type="match status" value="1"/>
</dbReference>
<dbReference type="SMART" id="SM00656">
    <property type="entry name" value="Amb_all"/>
    <property type="match status" value="1"/>
</dbReference>
<keyword evidence="4" id="KW-0732">Signal</keyword>
<sequence length="528" mass="54206">MTFKLKAAALAVAMASGCAFAANTGGFATADGGNVTGARSFTAATYTEINTIIANARYNDAGSKVSTGAYPLIITYTGNEDALIANVVKGSTKDASGNCPSPHWSDAYRYVEVKNYTAGITIQGANGSSANFGIVINGGSSNVVVKNMKIGALGGASNDADMFRIDSASNVWIDHNEMFAVNNECNGSPDGDLTFESAIDIKKASHNITVSYNYIHDSKKVGLDGSSASDIDGGREITYHHNVYYNVNGRLPLQRGGWTHIYNNTYDKVTESGINVRTGGYSLIEKNWFQNAYNPVTCRYDVTNCGKWDLRNNNTTSAASNATYGITWTDSEGGANADAWTTTAVFPKTLTYTYEAVSAQCVKDKLAQYAGVGKNGAQLTAAACGTSTSSSSSSTAASSSSSSVASSSSSSAAASSSSSSKSSSSSSVASSSSSSKSSSSSSVASSSSSSSAASAPVLTGTGDYPDGFTKCAALGETCAVTKGTGWVAFGRKGSWVTKKVTVGGSIACTVAAFGSDPAGNPNKCSFQN</sequence>
<evidence type="ECO:0000256" key="3">
    <source>
        <dbReference type="SAM" id="MobiDB-lite"/>
    </source>
</evidence>
<evidence type="ECO:0000256" key="1">
    <source>
        <dbReference type="ARBA" id="ARBA00023239"/>
    </source>
</evidence>
<gene>
    <name evidence="6" type="ORF">VVD49_00455</name>
</gene>
<dbReference type="RefSeq" id="WP_327597149.1">
    <property type="nucleotide sequence ID" value="NZ_JAYXHS010000001.1"/>
</dbReference>
<evidence type="ECO:0000256" key="2">
    <source>
        <dbReference type="RuleBase" id="RU361173"/>
    </source>
</evidence>
<keyword evidence="2" id="KW-0964">Secreted</keyword>
<comment type="similarity">
    <text evidence="2">Belongs to the polysaccharide lyase 1 family.</text>
</comment>
<keyword evidence="7" id="KW-1185">Reference proteome</keyword>
<keyword evidence="2" id="KW-0624">Polysaccharide degradation</keyword>
<name>A0ABU6JXS4_9RHOO</name>
<dbReference type="PANTHER" id="PTHR31683">
    <property type="entry name" value="PECTATE LYASE 18-RELATED"/>
    <property type="match status" value="1"/>
</dbReference>
<dbReference type="EMBL" id="JAYXHS010000001">
    <property type="protein sequence ID" value="MEC5384166.1"/>
    <property type="molecule type" value="Genomic_DNA"/>
</dbReference>
<proteinExistence type="inferred from homology"/>
<comment type="caution">
    <text evidence="6">The sequence shown here is derived from an EMBL/GenBank/DDBJ whole genome shotgun (WGS) entry which is preliminary data.</text>
</comment>
<accession>A0ABU6JXS4</accession>
<dbReference type="InterPro" id="IPR012334">
    <property type="entry name" value="Pectin_lyas_fold"/>
</dbReference>
<keyword evidence="1 2" id="KW-0456">Lyase</keyword>
<evidence type="ECO:0000259" key="5">
    <source>
        <dbReference type="SMART" id="SM00656"/>
    </source>
</evidence>